<name>A0AAE7JU67_SERFO</name>
<protein>
    <recommendedName>
        <fullName evidence="1">DUF7716 domain-containing protein</fullName>
    </recommendedName>
</protein>
<dbReference type="Pfam" id="PF24832">
    <property type="entry name" value="DUF7716"/>
    <property type="match status" value="1"/>
</dbReference>
<evidence type="ECO:0000313" key="3">
    <source>
        <dbReference type="Proteomes" id="UP000503464"/>
    </source>
</evidence>
<dbReference type="InterPro" id="IPR056133">
    <property type="entry name" value="DUF7716"/>
</dbReference>
<dbReference type="AlphaFoldDB" id="A0AAE7JU67"/>
<accession>A0AAE7JU67</accession>
<evidence type="ECO:0000259" key="1">
    <source>
        <dbReference type="Pfam" id="PF24832"/>
    </source>
</evidence>
<proteinExistence type="predicted"/>
<dbReference type="RefSeq" id="WP_173409475.1">
    <property type="nucleotide sequence ID" value="NZ_CP054160.3"/>
</dbReference>
<reference evidence="3" key="1">
    <citation type="submission" date="2020-03" db="EMBL/GenBank/DDBJ databases">
        <title>Genome sequences of seven Enterobacteriaceae strains isolated from Canadian wastewater treatment facilities.</title>
        <authorList>
            <person name="Huang H."/>
            <person name="Chmara J.T."/>
            <person name="Duceppe M.-O."/>
        </authorList>
    </citation>
    <scope>NUCLEOTIDE SEQUENCE [LARGE SCALE GENOMIC DNA]</scope>
    <source>
        <strain evidence="3">Biosolid 3</strain>
    </source>
</reference>
<dbReference type="EMBL" id="CP054160">
    <property type="protein sequence ID" value="QKJ59581.1"/>
    <property type="molecule type" value="Genomic_DNA"/>
</dbReference>
<sequence>MLNKNDQYSLVDIISAMKKADSRDDDFCLYGETDEQLRVDGSYYVADYPDVDDDDKEIYPKIVVSKKLNYLYSGQQFADVVDSVLDQKPSASLDDFVEALNYYSANDDFLDL</sequence>
<organism evidence="2 3">
    <name type="scientific">Serratia fonticola</name>
    <dbReference type="NCBI Taxonomy" id="47917"/>
    <lineage>
        <taxon>Bacteria</taxon>
        <taxon>Pseudomonadati</taxon>
        <taxon>Pseudomonadota</taxon>
        <taxon>Gammaproteobacteria</taxon>
        <taxon>Enterobacterales</taxon>
        <taxon>Yersiniaceae</taxon>
        <taxon>Serratia</taxon>
    </lineage>
</organism>
<gene>
    <name evidence="2" type="ORF">G9399_16190</name>
</gene>
<evidence type="ECO:0000313" key="2">
    <source>
        <dbReference type="EMBL" id="QKJ59581.1"/>
    </source>
</evidence>
<dbReference type="Proteomes" id="UP000503464">
    <property type="component" value="Chromosome"/>
</dbReference>
<feature type="domain" description="DUF7716" evidence="1">
    <location>
        <begin position="14"/>
        <end position="111"/>
    </location>
</feature>